<evidence type="ECO:0000256" key="6">
    <source>
        <dbReference type="ARBA" id="ARBA00023163"/>
    </source>
</evidence>
<evidence type="ECO:0000256" key="5">
    <source>
        <dbReference type="ARBA" id="ARBA00023015"/>
    </source>
</evidence>
<keyword evidence="9" id="KW-0969">Cilium</keyword>
<dbReference type="InterPro" id="IPR035890">
    <property type="entry name" value="Anti-sigma-28_factor_FlgM_sf"/>
</dbReference>
<dbReference type="EMBL" id="JBHUIO010000005">
    <property type="protein sequence ID" value="MFD2170109.1"/>
    <property type="molecule type" value="Genomic_DNA"/>
</dbReference>
<evidence type="ECO:0000256" key="2">
    <source>
        <dbReference type="ARBA" id="ARBA00017823"/>
    </source>
</evidence>
<gene>
    <name evidence="9" type="primary">flgM</name>
    <name evidence="9" type="ORF">ACFSOY_08885</name>
</gene>
<comment type="similarity">
    <text evidence="1">Belongs to the FlgM family.</text>
</comment>
<evidence type="ECO:0000256" key="1">
    <source>
        <dbReference type="ARBA" id="ARBA00005322"/>
    </source>
</evidence>
<keyword evidence="10" id="KW-1185">Reference proteome</keyword>
<feature type="region of interest" description="Disordered" evidence="7">
    <location>
        <begin position="18"/>
        <end position="37"/>
    </location>
</feature>
<dbReference type="RefSeq" id="WP_386045781.1">
    <property type="nucleotide sequence ID" value="NZ_JBHUIO010000005.1"/>
</dbReference>
<reference evidence="10" key="1">
    <citation type="journal article" date="2019" name="Int. J. Syst. Evol. Microbiol.">
        <title>The Global Catalogue of Microorganisms (GCM) 10K type strain sequencing project: providing services to taxonomists for standard genome sequencing and annotation.</title>
        <authorList>
            <consortium name="The Broad Institute Genomics Platform"/>
            <consortium name="The Broad Institute Genome Sequencing Center for Infectious Disease"/>
            <person name="Wu L."/>
            <person name="Ma J."/>
        </authorList>
    </citation>
    <scope>NUCLEOTIDE SEQUENCE [LARGE SCALE GENOMIC DNA]</scope>
    <source>
        <strain evidence="10">CGMCC 1.13574</strain>
    </source>
</reference>
<dbReference type="Pfam" id="PF04316">
    <property type="entry name" value="FlgM"/>
    <property type="match status" value="1"/>
</dbReference>
<keyword evidence="9" id="KW-0966">Cell projection</keyword>
<sequence length="91" mass="10208">MKINDTARIYRLQAYQSAERSREGQGAVGTGSGKRDGVTISSAALDMARDTYEADELRAERLAEVKESIQNGSYQVDLRKVAEKLYESFMR</sequence>
<keyword evidence="5" id="KW-0805">Transcription regulation</keyword>
<dbReference type="NCBIfam" id="TIGR03824">
    <property type="entry name" value="FlgM_jcvi"/>
    <property type="match status" value="1"/>
</dbReference>
<organism evidence="9 10">
    <name type="scientific">Tumebacillus lipolyticus</name>
    <dbReference type="NCBI Taxonomy" id="1280370"/>
    <lineage>
        <taxon>Bacteria</taxon>
        <taxon>Bacillati</taxon>
        <taxon>Bacillota</taxon>
        <taxon>Bacilli</taxon>
        <taxon>Bacillales</taxon>
        <taxon>Alicyclobacillaceae</taxon>
        <taxon>Tumebacillus</taxon>
    </lineage>
</organism>
<feature type="domain" description="Anti-sigma-28 factor FlgM C-terminal" evidence="8">
    <location>
        <begin position="36"/>
        <end position="86"/>
    </location>
</feature>
<evidence type="ECO:0000256" key="3">
    <source>
        <dbReference type="ARBA" id="ARBA00022491"/>
    </source>
</evidence>
<dbReference type="Proteomes" id="UP001597343">
    <property type="component" value="Unassembled WGS sequence"/>
</dbReference>
<evidence type="ECO:0000256" key="4">
    <source>
        <dbReference type="ARBA" id="ARBA00022795"/>
    </source>
</evidence>
<evidence type="ECO:0000313" key="10">
    <source>
        <dbReference type="Proteomes" id="UP001597343"/>
    </source>
</evidence>
<comment type="caution">
    <text evidence="9">The sequence shown here is derived from an EMBL/GenBank/DDBJ whole genome shotgun (WGS) entry which is preliminary data.</text>
</comment>
<keyword evidence="3" id="KW-0678">Repressor</keyword>
<keyword evidence="6" id="KW-0804">Transcription</keyword>
<keyword evidence="9" id="KW-0282">Flagellum</keyword>
<dbReference type="SUPFAM" id="SSF101498">
    <property type="entry name" value="Anti-sigma factor FlgM"/>
    <property type="match status" value="1"/>
</dbReference>
<protein>
    <recommendedName>
        <fullName evidence="2">Negative regulator of flagellin synthesis</fullName>
    </recommendedName>
</protein>
<name>A0ABW4ZX63_9BACL</name>
<accession>A0ABW4ZX63</accession>
<dbReference type="InterPro" id="IPR031316">
    <property type="entry name" value="FlgM_C"/>
</dbReference>
<proteinExistence type="inferred from homology"/>
<keyword evidence="4" id="KW-1005">Bacterial flagellum biogenesis</keyword>
<evidence type="ECO:0000313" key="9">
    <source>
        <dbReference type="EMBL" id="MFD2170109.1"/>
    </source>
</evidence>
<evidence type="ECO:0000256" key="7">
    <source>
        <dbReference type="SAM" id="MobiDB-lite"/>
    </source>
</evidence>
<evidence type="ECO:0000259" key="8">
    <source>
        <dbReference type="Pfam" id="PF04316"/>
    </source>
</evidence>
<dbReference type="InterPro" id="IPR007412">
    <property type="entry name" value="FlgM"/>
</dbReference>